<keyword evidence="5 7" id="KW-0063">Aspartyl esterase</keyword>
<proteinExistence type="inferred from homology"/>
<dbReference type="SMART" id="SM00856">
    <property type="entry name" value="PMEI"/>
    <property type="match status" value="1"/>
</dbReference>
<comment type="caution">
    <text evidence="10">The sequence shown here is derived from an EMBL/GenBank/DDBJ whole genome shotgun (WGS) entry which is preliminary data.</text>
</comment>
<dbReference type="SMR" id="A0A8T3AS80"/>
<feature type="transmembrane region" description="Helical" evidence="8">
    <location>
        <begin position="31"/>
        <end position="52"/>
    </location>
</feature>
<gene>
    <name evidence="10" type="ORF">KFK09_019792</name>
</gene>
<dbReference type="GO" id="GO:0030599">
    <property type="term" value="F:pectinesterase activity"/>
    <property type="evidence" value="ECO:0007669"/>
    <property type="project" value="UniProtKB-UniRule"/>
</dbReference>
<dbReference type="CDD" id="cd15798">
    <property type="entry name" value="PMEI-like_3"/>
    <property type="match status" value="1"/>
</dbReference>
<dbReference type="PANTHER" id="PTHR31707">
    <property type="entry name" value="PECTINESTERASE"/>
    <property type="match status" value="1"/>
</dbReference>
<dbReference type="EC" id="3.1.1.11" evidence="7"/>
<dbReference type="SUPFAM" id="SSF101148">
    <property type="entry name" value="Plant invertase/pectin methylesterase inhibitor"/>
    <property type="match status" value="1"/>
</dbReference>
<keyword evidence="8" id="KW-1133">Transmembrane helix</keyword>
<dbReference type="InterPro" id="IPR000070">
    <property type="entry name" value="Pectinesterase_cat"/>
</dbReference>
<dbReference type="EMBL" id="JAGYWB010000014">
    <property type="protein sequence ID" value="KAI0498894.1"/>
    <property type="molecule type" value="Genomic_DNA"/>
</dbReference>
<dbReference type="Pfam" id="PF01095">
    <property type="entry name" value="Pectinesterase"/>
    <property type="match status" value="1"/>
</dbReference>
<dbReference type="AlphaFoldDB" id="A0A8T3AS80"/>
<keyword evidence="8" id="KW-0472">Membrane</keyword>
<evidence type="ECO:0000256" key="3">
    <source>
        <dbReference type="ARBA" id="ARBA00007786"/>
    </source>
</evidence>
<dbReference type="GO" id="GO:0004857">
    <property type="term" value="F:enzyme inhibitor activity"/>
    <property type="evidence" value="ECO:0007669"/>
    <property type="project" value="InterPro"/>
</dbReference>
<dbReference type="InterPro" id="IPR033131">
    <property type="entry name" value="Pectinesterase_Asp_AS"/>
</dbReference>
<evidence type="ECO:0000256" key="8">
    <source>
        <dbReference type="SAM" id="Phobius"/>
    </source>
</evidence>
<evidence type="ECO:0000313" key="11">
    <source>
        <dbReference type="Proteomes" id="UP000829196"/>
    </source>
</evidence>
<dbReference type="Proteomes" id="UP000829196">
    <property type="component" value="Unassembled WGS sequence"/>
</dbReference>
<evidence type="ECO:0000256" key="7">
    <source>
        <dbReference type="RuleBase" id="RU000589"/>
    </source>
</evidence>
<accession>A0A8T3AS80</accession>
<protein>
    <recommendedName>
        <fullName evidence="7">Pectinesterase</fullName>
        <ecNumber evidence="7">3.1.1.11</ecNumber>
    </recommendedName>
</protein>
<dbReference type="FunFam" id="2.160.20.10:FF:000001">
    <property type="entry name" value="Pectinesterase"/>
    <property type="match status" value="1"/>
</dbReference>
<name>A0A8T3AS80_DENNO</name>
<dbReference type="SUPFAM" id="SSF51126">
    <property type="entry name" value="Pectin lyase-like"/>
    <property type="match status" value="1"/>
</dbReference>
<keyword evidence="11" id="KW-1185">Reference proteome</keyword>
<dbReference type="NCBIfam" id="TIGR01614">
    <property type="entry name" value="PME_inhib"/>
    <property type="match status" value="1"/>
</dbReference>
<evidence type="ECO:0000259" key="9">
    <source>
        <dbReference type="SMART" id="SM00856"/>
    </source>
</evidence>
<evidence type="ECO:0000256" key="1">
    <source>
        <dbReference type="ARBA" id="ARBA00005184"/>
    </source>
</evidence>
<dbReference type="PROSITE" id="PS00503">
    <property type="entry name" value="PECTINESTERASE_2"/>
    <property type="match status" value="1"/>
</dbReference>
<evidence type="ECO:0000256" key="5">
    <source>
        <dbReference type="ARBA" id="ARBA00023085"/>
    </source>
</evidence>
<evidence type="ECO:0000313" key="10">
    <source>
        <dbReference type="EMBL" id="KAI0498894.1"/>
    </source>
</evidence>
<sequence>MACTSSRAYGTVAAPPDPASLHARRQSIRRWSIIASSTLLLVIVAIVSAVSITHNKSSNNDDGEIGGASPTLSTSVKALCSSTLYPASCLTTLNPIANSSQALDPMKLFRFSAQTAITELSSASNRLKNLDFNATTNSNYSSQALSACYELIDLAIDQLDNSISSSSSSNLISADDVRSWMSAAITYQQTCIDAFEATPAYLKDIVSLSLKNSSEFASNSLAIFNQVSSLFGSVGGVVNGGDFPSWVTSKDRKLLQKSSEDPRVTADIVVAKDRSGKYKTIKAALAAVPEKSKKRTVIYVKKGVYYENVKVEKNKWNVMMVGDGMGATVVSGNLNVVDGTPTFQSATFAVFGKGFIGRDMCFRNTAGASKHQAVALMSDSDQSAFYRCRFDAYQDTLYTHSMRQFYRDCDIYGTVDFIFGNAAVVLQNCNIYPRPPLPGQQDTITAQGKVDPNQNTGISIHQCAVRPLGDLSGVRVYLGRPWKAYSTTVFMKSSISGVVDPAGWLPWTGNSAPDTIFYAEYENFGAGASTKNRVKWKGLRTLNARQAGRFTAGGFIGGDAWIGKAGVPFQSGL</sequence>
<organism evidence="10 11">
    <name type="scientific">Dendrobium nobile</name>
    <name type="common">Orchid</name>
    <dbReference type="NCBI Taxonomy" id="94219"/>
    <lineage>
        <taxon>Eukaryota</taxon>
        <taxon>Viridiplantae</taxon>
        <taxon>Streptophyta</taxon>
        <taxon>Embryophyta</taxon>
        <taxon>Tracheophyta</taxon>
        <taxon>Spermatophyta</taxon>
        <taxon>Magnoliopsida</taxon>
        <taxon>Liliopsida</taxon>
        <taxon>Asparagales</taxon>
        <taxon>Orchidaceae</taxon>
        <taxon>Epidendroideae</taxon>
        <taxon>Malaxideae</taxon>
        <taxon>Dendrobiinae</taxon>
        <taxon>Dendrobium</taxon>
    </lineage>
</organism>
<dbReference type="InterPro" id="IPR011050">
    <property type="entry name" value="Pectin_lyase_fold/virulence"/>
</dbReference>
<dbReference type="Gene3D" id="1.20.140.40">
    <property type="entry name" value="Invertase/pectin methylesterase inhibitor family protein"/>
    <property type="match status" value="1"/>
</dbReference>
<dbReference type="Gene3D" id="2.160.20.10">
    <property type="entry name" value="Single-stranded right-handed beta-helix, Pectin lyase-like"/>
    <property type="match status" value="1"/>
</dbReference>
<comment type="similarity">
    <text evidence="2">In the N-terminal section; belongs to the PMEI family.</text>
</comment>
<comment type="catalytic activity">
    <reaction evidence="7">
        <text>[(1-&gt;4)-alpha-D-galacturonosyl methyl ester](n) + n H2O = [(1-&gt;4)-alpha-D-galacturonosyl](n) + n methanol + n H(+)</text>
        <dbReference type="Rhea" id="RHEA:22380"/>
        <dbReference type="Rhea" id="RHEA-COMP:14570"/>
        <dbReference type="Rhea" id="RHEA-COMP:14573"/>
        <dbReference type="ChEBI" id="CHEBI:15377"/>
        <dbReference type="ChEBI" id="CHEBI:15378"/>
        <dbReference type="ChEBI" id="CHEBI:17790"/>
        <dbReference type="ChEBI" id="CHEBI:140522"/>
        <dbReference type="ChEBI" id="CHEBI:140523"/>
        <dbReference type="EC" id="3.1.1.11"/>
    </reaction>
</comment>
<dbReference type="InterPro" id="IPR035513">
    <property type="entry name" value="Invertase/methylesterase_inhib"/>
</dbReference>
<dbReference type="InterPro" id="IPR006501">
    <property type="entry name" value="Pectinesterase_inhib_dom"/>
</dbReference>
<dbReference type="OrthoDB" id="2019149at2759"/>
<dbReference type="Pfam" id="PF04043">
    <property type="entry name" value="PMEI"/>
    <property type="match status" value="1"/>
</dbReference>
<keyword evidence="4 7" id="KW-0378">Hydrolase</keyword>
<keyword evidence="8" id="KW-0812">Transmembrane</keyword>
<reference evidence="10" key="1">
    <citation type="journal article" date="2022" name="Front. Genet.">
        <title>Chromosome-Scale Assembly of the Dendrobium nobile Genome Provides Insights Into the Molecular Mechanism of the Biosynthesis of the Medicinal Active Ingredient of Dendrobium.</title>
        <authorList>
            <person name="Xu Q."/>
            <person name="Niu S.-C."/>
            <person name="Li K.-L."/>
            <person name="Zheng P.-J."/>
            <person name="Zhang X.-J."/>
            <person name="Jia Y."/>
            <person name="Liu Y."/>
            <person name="Niu Y.-X."/>
            <person name="Yu L.-H."/>
            <person name="Chen D.-F."/>
            <person name="Zhang G.-Q."/>
        </authorList>
    </citation>
    <scope>NUCLEOTIDE SEQUENCE</scope>
    <source>
        <tissue evidence="10">Leaf</tissue>
    </source>
</reference>
<comment type="pathway">
    <text evidence="1 7">Glycan metabolism; pectin degradation; 2-dehydro-3-deoxy-D-gluconate from pectin: step 1/5.</text>
</comment>
<evidence type="ECO:0000256" key="4">
    <source>
        <dbReference type="ARBA" id="ARBA00022801"/>
    </source>
</evidence>
<feature type="active site" evidence="6">
    <location>
        <position position="416"/>
    </location>
</feature>
<dbReference type="GO" id="GO:0045490">
    <property type="term" value="P:pectin catabolic process"/>
    <property type="evidence" value="ECO:0007669"/>
    <property type="project" value="UniProtKB-UniRule"/>
</dbReference>
<evidence type="ECO:0000256" key="2">
    <source>
        <dbReference type="ARBA" id="ARBA00006027"/>
    </source>
</evidence>
<comment type="similarity">
    <text evidence="3">In the C-terminal section; belongs to the pectinesterase family.</text>
</comment>
<evidence type="ECO:0000256" key="6">
    <source>
        <dbReference type="PROSITE-ProRule" id="PRU10040"/>
    </source>
</evidence>
<dbReference type="InterPro" id="IPR012334">
    <property type="entry name" value="Pectin_lyas_fold"/>
</dbReference>
<feature type="domain" description="Pectinesterase inhibitor" evidence="9">
    <location>
        <begin position="71"/>
        <end position="223"/>
    </location>
</feature>
<dbReference type="GO" id="GO:0042545">
    <property type="term" value="P:cell wall modification"/>
    <property type="evidence" value="ECO:0007669"/>
    <property type="project" value="UniProtKB-UniRule"/>
</dbReference>